<accession>A0AA36HKP7</accession>
<dbReference type="SMART" id="SM00248">
    <property type="entry name" value="ANK"/>
    <property type="match status" value="3"/>
</dbReference>
<sequence length="207" mass="22323">MAQDLLLRAAQYGDIEEAALLIQRGLAKPETVSPPTNTTALHAACRAQNLDMVDLLMTARACPNAQEITQCGGRAPLHLAAQANLTEIATRLLVGGANPVLRDARGSTPLHAAALEGRAEVTKLLLAHGGDPFMRDFAGFNAAWWAKEFKHQEVLDVFSAQQVEPLKMSAKERLDFSGVYKQGVAKKKKENEKSGRGKSPAVTAKKK</sequence>
<dbReference type="PANTHER" id="PTHR24173:SF74">
    <property type="entry name" value="ANKYRIN REPEAT DOMAIN-CONTAINING PROTEIN 16"/>
    <property type="match status" value="1"/>
</dbReference>
<evidence type="ECO:0000313" key="5">
    <source>
        <dbReference type="EMBL" id="CAJ1370969.1"/>
    </source>
</evidence>
<name>A0AA36HKP7_9DINO</name>
<evidence type="ECO:0000256" key="2">
    <source>
        <dbReference type="ARBA" id="ARBA00023043"/>
    </source>
</evidence>
<dbReference type="Pfam" id="PF12796">
    <property type="entry name" value="Ank_2"/>
    <property type="match status" value="1"/>
</dbReference>
<gene>
    <name evidence="5" type="ORF">EVOR1521_LOCUS1410</name>
</gene>
<protein>
    <submittedName>
        <fullName evidence="5">Uncharacterized protein</fullName>
    </submittedName>
</protein>
<evidence type="ECO:0000256" key="1">
    <source>
        <dbReference type="ARBA" id="ARBA00022737"/>
    </source>
</evidence>
<evidence type="ECO:0000256" key="4">
    <source>
        <dbReference type="SAM" id="MobiDB-lite"/>
    </source>
</evidence>
<proteinExistence type="predicted"/>
<dbReference type="Proteomes" id="UP001178507">
    <property type="component" value="Unassembled WGS sequence"/>
</dbReference>
<feature type="repeat" description="ANK" evidence="3">
    <location>
        <begin position="105"/>
        <end position="137"/>
    </location>
</feature>
<feature type="repeat" description="ANK" evidence="3">
    <location>
        <begin position="36"/>
        <end position="68"/>
    </location>
</feature>
<feature type="repeat" description="ANK" evidence="3">
    <location>
        <begin position="72"/>
        <end position="104"/>
    </location>
</feature>
<comment type="caution">
    <text evidence="5">The sequence shown here is derived from an EMBL/GenBank/DDBJ whole genome shotgun (WGS) entry which is preliminary data.</text>
</comment>
<keyword evidence="6" id="KW-1185">Reference proteome</keyword>
<dbReference type="InterPro" id="IPR002110">
    <property type="entry name" value="Ankyrin_rpt"/>
</dbReference>
<dbReference type="PROSITE" id="PS50088">
    <property type="entry name" value="ANK_REPEAT"/>
    <property type="match status" value="3"/>
</dbReference>
<reference evidence="5" key="1">
    <citation type="submission" date="2023-08" db="EMBL/GenBank/DDBJ databases">
        <authorList>
            <person name="Chen Y."/>
            <person name="Shah S."/>
            <person name="Dougan E. K."/>
            <person name="Thang M."/>
            <person name="Chan C."/>
        </authorList>
    </citation>
    <scope>NUCLEOTIDE SEQUENCE</scope>
</reference>
<dbReference type="EMBL" id="CAUJNA010000047">
    <property type="protein sequence ID" value="CAJ1370969.1"/>
    <property type="molecule type" value="Genomic_DNA"/>
</dbReference>
<dbReference type="InterPro" id="IPR036770">
    <property type="entry name" value="Ankyrin_rpt-contain_sf"/>
</dbReference>
<keyword evidence="2 3" id="KW-0040">ANK repeat</keyword>
<organism evidence="5 6">
    <name type="scientific">Effrenium voratum</name>
    <dbReference type="NCBI Taxonomy" id="2562239"/>
    <lineage>
        <taxon>Eukaryota</taxon>
        <taxon>Sar</taxon>
        <taxon>Alveolata</taxon>
        <taxon>Dinophyceae</taxon>
        <taxon>Suessiales</taxon>
        <taxon>Symbiodiniaceae</taxon>
        <taxon>Effrenium</taxon>
    </lineage>
</organism>
<dbReference type="SUPFAM" id="SSF48403">
    <property type="entry name" value="Ankyrin repeat"/>
    <property type="match status" value="1"/>
</dbReference>
<dbReference type="PROSITE" id="PS50297">
    <property type="entry name" value="ANK_REP_REGION"/>
    <property type="match status" value="2"/>
</dbReference>
<dbReference type="AlphaFoldDB" id="A0AA36HKP7"/>
<evidence type="ECO:0000313" key="6">
    <source>
        <dbReference type="Proteomes" id="UP001178507"/>
    </source>
</evidence>
<evidence type="ECO:0000256" key="3">
    <source>
        <dbReference type="PROSITE-ProRule" id="PRU00023"/>
    </source>
</evidence>
<dbReference type="PANTHER" id="PTHR24173">
    <property type="entry name" value="ANKYRIN REPEAT CONTAINING"/>
    <property type="match status" value="1"/>
</dbReference>
<dbReference type="Pfam" id="PF00023">
    <property type="entry name" value="Ank"/>
    <property type="match status" value="1"/>
</dbReference>
<keyword evidence="1" id="KW-0677">Repeat</keyword>
<feature type="region of interest" description="Disordered" evidence="4">
    <location>
        <begin position="183"/>
        <end position="207"/>
    </location>
</feature>
<dbReference type="Gene3D" id="1.25.40.20">
    <property type="entry name" value="Ankyrin repeat-containing domain"/>
    <property type="match status" value="2"/>
</dbReference>